<evidence type="ECO:0000259" key="3">
    <source>
        <dbReference type="PROSITE" id="PS51186"/>
    </source>
</evidence>
<organism evidence="4 5">
    <name type="scientific">Aurantiacibacter spongiae</name>
    <dbReference type="NCBI Taxonomy" id="2488860"/>
    <lineage>
        <taxon>Bacteria</taxon>
        <taxon>Pseudomonadati</taxon>
        <taxon>Pseudomonadota</taxon>
        <taxon>Alphaproteobacteria</taxon>
        <taxon>Sphingomonadales</taxon>
        <taxon>Erythrobacteraceae</taxon>
        <taxon>Aurantiacibacter</taxon>
    </lineage>
</organism>
<sequence length="152" mass="16676">MSDPVDAIMAVMEASFEHRYGEAWNRRQVSDALIMPSTHYLLAGITDGAAFDPSRATGFALTRHAADEEELLLIAVRPDARGAGIASGLMHRFIAEAAGRGCTRLFLEMRDGNPAERLYRRFGFEPVGRRRGYYRGAIGGPVDAITFAKTDV</sequence>
<keyword evidence="2" id="KW-0012">Acyltransferase</keyword>
<dbReference type="Proteomes" id="UP000275232">
    <property type="component" value="Unassembled WGS sequence"/>
</dbReference>
<dbReference type="InterPro" id="IPR016181">
    <property type="entry name" value="Acyl_CoA_acyltransferase"/>
</dbReference>
<dbReference type="InterPro" id="IPR000182">
    <property type="entry name" value="GNAT_dom"/>
</dbReference>
<feature type="domain" description="N-acetyltransferase" evidence="3">
    <location>
        <begin position="1"/>
        <end position="152"/>
    </location>
</feature>
<evidence type="ECO:0000313" key="5">
    <source>
        <dbReference type="Proteomes" id="UP000275232"/>
    </source>
</evidence>
<protein>
    <submittedName>
        <fullName evidence="4">GNAT family N-acetyltransferase</fullName>
    </submittedName>
</protein>
<proteinExistence type="predicted"/>
<dbReference type="AlphaFoldDB" id="A0A3N5CR16"/>
<reference evidence="4 5" key="1">
    <citation type="submission" date="2018-11" db="EMBL/GenBank/DDBJ databases">
        <title>Erythrobacter spongiae sp. nov., isolated from a marine sponge.</title>
        <authorList>
            <person name="Zhuang L."/>
            <person name="Luo L."/>
        </authorList>
    </citation>
    <scope>NUCLEOTIDE SEQUENCE [LARGE SCALE GENOMIC DNA]</scope>
    <source>
        <strain evidence="4 5">HN-E23</strain>
    </source>
</reference>
<dbReference type="Gene3D" id="3.40.630.30">
    <property type="match status" value="1"/>
</dbReference>
<evidence type="ECO:0000256" key="2">
    <source>
        <dbReference type="ARBA" id="ARBA00023315"/>
    </source>
</evidence>
<evidence type="ECO:0000256" key="1">
    <source>
        <dbReference type="ARBA" id="ARBA00022679"/>
    </source>
</evidence>
<dbReference type="RefSeq" id="WP_123878594.1">
    <property type="nucleotide sequence ID" value="NZ_RPFZ01000001.1"/>
</dbReference>
<keyword evidence="1 4" id="KW-0808">Transferase</keyword>
<dbReference type="SUPFAM" id="SSF55729">
    <property type="entry name" value="Acyl-CoA N-acyltransferases (Nat)"/>
    <property type="match status" value="1"/>
</dbReference>
<dbReference type="Pfam" id="PF00583">
    <property type="entry name" value="Acetyltransf_1"/>
    <property type="match status" value="1"/>
</dbReference>
<dbReference type="PROSITE" id="PS51186">
    <property type="entry name" value="GNAT"/>
    <property type="match status" value="1"/>
</dbReference>
<accession>A0A3N5CR16</accession>
<gene>
    <name evidence="4" type="ORF">EG799_03480</name>
</gene>
<keyword evidence="5" id="KW-1185">Reference proteome</keyword>
<dbReference type="OrthoDB" id="9804026at2"/>
<dbReference type="EMBL" id="RPFZ01000001">
    <property type="protein sequence ID" value="RPF70786.1"/>
    <property type="molecule type" value="Genomic_DNA"/>
</dbReference>
<comment type="caution">
    <text evidence="4">The sequence shown here is derived from an EMBL/GenBank/DDBJ whole genome shotgun (WGS) entry which is preliminary data.</text>
</comment>
<dbReference type="CDD" id="cd04301">
    <property type="entry name" value="NAT_SF"/>
    <property type="match status" value="1"/>
</dbReference>
<name>A0A3N5CR16_9SPHN</name>
<dbReference type="PANTHER" id="PTHR43420">
    <property type="entry name" value="ACETYLTRANSFERASE"/>
    <property type="match status" value="1"/>
</dbReference>
<dbReference type="PANTHER" id="PTHR43420:SF12">
    <property type="entry name" value="N-ACETYLTRANSFERASE DOMAIN-CONTAINING PROTEIN"/>
    <property type="match status" value="1"/>
</dbReference>
<dbReference type="InterPro" id="IPR050680">
    <property type="entry name" value="YpeA/RimI_acetyltransf"/>
</dbReference>
<dbReference type="GO" id="GO:0016747">
    <property type="term" value="F:acyltransferase activity, transferring groups other than amino-acyl groups"/>
    <property type="evidence" value="ECO:0007669"/>
    <property type="project" value="InterPro"/>
</dbReference>
<evidence type="ECO:0000313" key="4">
    <source>
        <dbReference type="EMBL" id="RPF70786.1"/>
    </source>
</evidence>